<dbReference type="AlphaFoldDB" id="A0A314YJ81"/>
<name>A0A314YJ81_PRUYE</name>
<reference evidence="2 3" key="1">
    <citation type="submission" date="2018-02" db="EMBL/GenBank/DDBJ databases">
        <title>Draft genome of wild Prunus yedoensis var. nudiflora.</title>
        <authorList>
            <person name="Baek S."/>
            <person name="Kim J.-H."/>
            <person name="Choi K."/>
            <person name="Kim G.-B."/>
            <person name="Cho A."/>
            <person name="Jang H."/>
            <person name="Shin C.-H."/>
            <person name="Yu H.-J."/>
            <person name="Mun J.-H."/>
        </authorList>
    </citation>
    <scope>NUCLEOTIDE SEQUENCE [LARGE SCALE GENOMIC DNA]</scope>
    <source>
        <strain evidence="3">cv. Jeju island</strain>
        <tissue evidence="2">Leaf</tissue>
    </source>
</reference>
<dbReference type="EMBL" id="PJQY01000688">
    <property type="protein sequence ID" value="PQQ08655.1"/>
    <property type="molecule type" value="Genomic_DNA"/>
</dbReference>
<dbReference type="OrthoDB" id="10440669at2759"/>
<keyword evidence="1" id="KW-0472">Membrane</keyword>
<accession>A0A314YJ81</accession>
<evidence type="ECO:0000313" key="2">
    <source>
        <dbReference type="EMBL" id="PQQ08655.1"/>
    </source>
</evidence>
<evidence type="ECO:0000313" key="3">
    <source>
        <dbReference type="Proteomes" id="UP000250321"/>
    </source>
</evidence>
<proteinExistence type="predicted"/>
<dbReference type="Proteomes" id="UP000250321">
    <property type="component" value="Unassembled WGS sequence"/>
</dbReference>
<protein>
    <submittedName>
        <fullName evidence="2">Uncharacterized protein</fullName>
    </submittedName>
</protein>
<gene>
    <name evidence="2" type="ORF">Pyn_37439</name>
</gene>
<keyword evidence="1" id="KW-1133">Transmembrane helix</keyword>
<feature type="transmembrane region" description="Helical" evidence="1">
    <location>
        <begin position="25"/>
        <end position="51"/>
    </location>
</feature>
<comment type="caution">
    <text evidence="2">The sequence shown here is derived from an EMBL/GenBank/DDBJ whole genome shotgun (WGS) entry which is preliminary data.</text>
</comment>
<keyword evidence="3" id="KW-1185">Reference proteome</keyword>
<keyword evidence="1" id="KW-0812">Transmembrane</keyword>
<sequence>MFWAMAWVSQTLGIWKFSMSHYTDVFAFLYCVSALPIDAAAIAISSMLLPLRSHALALSKYSKSDGHCSLMIEDDDY</sequence>
<evidence type="ECO:0000256" key="1">
    <source>
        <dbReference type="SAM" id="Phobius"/>
    </source>
</evidence>
<organism evidence="2 3">
    <name type="scientific">Prunus yedoensis var. nudiflora</name>
    <dbReference type="NCBI Taxonomy" id="2094558"/>
    <lineage>
        <taxon>Eukaryota</taxon>
        <taxon>Viridiplantae</taxon>
        <taxon>Streptophyta</taxon>
        <taxon>Embryophyta</taxon>
        <taxon>Tracheophyta</taxon>
        <taxon>Spermatophyta</taxon>
        <taxon>Magnoliopsida</taxon>
        <taxon>eudicotyledons</taxon>
        <taxon>Gunneridae</taxon>
        <taxon>Pentapetalae</taxon>
        <taxon>rosids</taxon>
        <taxon>fabids</taxon>
        <taxon>Rosales</taxon>
        <taxon>Rosaceae</taxon>
        <taxon>Amygdaloideae</taxon>
        <taxon>Amygdaleae</taxon>
        <taxon>Prunus</taxon>
    </lineage>
</organism>